<reference evidence="3" key="1">
    <citation type="submission" date="2023-07" db="EMBL/GenBank/DDBJ databases">
        <title>Conexibacter stalactiti sp. nov., isolated from stalactites in a lava cave and emended description of the genus Conexibacter.</title>
        <authorList>
            <person name="Lee S.D."/>
        </authorList>
    </citation>
    <scope>NUCLEOTIDE SEQUENCE [LARGE SCALE GENOMIC DNA]</scope>
    <source>
        <strain evidence="3">KCTC 39840</strain>
    </source>
</reference>
<dbReference type="Proteomes" id="UP001284601">
    <property type="component" value="Unassembled WGS sequence"/>
</dbReference>
<keyword evidence="1" id="KW-0732">Signal</keyword>
<accession>A0ABU4HZ89</accession>
<gene>
    <name evidence="2" type="ORF">R7226_29980</name>
</gene>
<feature type="signal peptide" evidence="1">
    <location>
        <begin position="1"/>
        <end position="28"/>
    </location>
</feature>
<dbReference type="RefSeq" id="WP_318601164.1">
    <property type="nucleotide sequence ID" value="NZ_JAWSTH010000159.1"/>
</dbReference>
<organism evidence="2 3">
    <name type="scientific">Conexibacter stalactiti</name>
    <dbReference type="NCBI Taxonomy" id="1940611"/>
    <lineage>
        <taxon>Bacteria</taxon>
        <taxon>Bacillati</taxon>
        <taxon>Actinomycetota</taxon>
        <taxon>Thermoleophilia</taxon>
        <taxon>Solirubrobacterales</taxon>
        <taxon>Conexibacteraceae</taxon>
        <taxon>Conexibacter</taxon>
    </lineage>
</organism>
<dbReference type="EMBL" id="JAWSTH010000159">
    <property type="protein sequence ID" value="MDW5598628.1"/>
    <property type="molecule type" value="Genomic_DNA"/>
</dbReference>
<evidence type="ECO:0000313" key="3">
    <source>
        <dbReference type="Proteomes" id="UP001284601"/>
    </source>
</evidence>
<evidence type="ECO:0008006" key="4">
    <source>
        <dbReference type="Google" id="ProtNLM"/>
    </source>
</evidence>
<sequence length="220" mass="22302">MTTLSARALGTHLAALCAIALPALGAAAADAAPVTVYVVRGKAVTVPAAGGPEGVYDAGDDLDAAASSAPVAETAAKLRPPTAEVERCGRSKGSAQRACRARNAANKVVLKKLLDTRLVGTRGDGAAVDWSFCRSGLWLSAITSGGSTGLSRDTNWQVEDAVVRQGGRWFDAIVTANRGSSQVAVGMRGGRWKVGVSFGNPASSYGPAERSSASETCAAA</sequence>
<proteinExistence type="predicted"/>
<protein>
    <recommendedName>
        <fullName evidence="4">Secreted protein</fullName>
    </recommendedName>
</protein>
<name>A0ABU4HZ89_9ACTN</name>
<comment type="caution">
    <text evidence="2">The sequence shown here is derived from an EMBL/GenBank/DDBJ whole genome shotgun (WGS) entry which is preliminary data.</text>
</comment>
<keyword evidence="3" id="KW-1185">Reference proteome</keyword>
<evidence type="ECO:0000313" key="2">
    <source>
        <dbReference type="EMBL" id="MDW5598628.1"/>
    </source>
</evidence>
<feature type="chain" id="PRO_5046118522" description="Secreted protein" evidence="1">
    <location>
        <begin position="29"/>
        <end position="220"/>
    </location>
</feature>
<evidence type="ECO:0000256" key="1">
    <source>
        <dbReference type="SAM" id="SignalP"/>
    </source>
</evidence>